<dbReference type="GeneID" id="117646922"/>
<gene>
    <name evidence="5" type="primary">LOC117646922</name>
</gene>
<organism evidence="5">
    <name type="scientific">Thrips palmi</name>
    <name type="common">Melon thrips</name>
    <dbReference type="NCBI Taxonomy" id="161013"/>
    <lineage>
        <taxon>Eukaryota</taxon>
        <taxon>Metazoa</taxon>
        <taxon>Ecdysozoa</taxon>
        <taxon>Arthropoda</taxon>
        <taxon>Hexapoda</taxon>
        <taxon>Insecta</taxon>
        <taxon>Pterygota</taxon>
        <taxon>Neoptera</taxon>
        <taxon>Paraneoptera</taxon>
        <taxon>Thysanoptera</taxon>
        <taxon>Terebrantia</taxon>
        <taxon>Thripoidea</taxon>
        <taxon>Thripidae</taxon>
        <taxon>Thrips</taxon>
    </lineage>
</organism>
<dbReference type="OrthoDB" id="7716214at2759"/>
<name>A0A6P8ZPI8_THRPL</name>
<evidence type="ECO:0000256" key="1">
    <source>
        <dbReference type="ARBA" id="ARBA00022729"/>
    </source>
</evidence>
<evidence type="ECO:0000256" key="2">
    <source>
        <dbReference type="SAM" id="MobiDB-lite"/>
    </source>
</evidence>
<dbReference type="RefSeq" id="XP_034244179.1">
    <property type="nucleotide sequence ID" value="XM_034388288.1"/>
</dbReference>
<dbReference type="KEGG" id="tpal:117646922"/>
<keyword evidence="1 3" id="KW-0732">Signal</keyword>
<proteinExistence type="predicted"/>
<dbReference type="Gene3D" id="2.70.220.10">
    <property type="entry name" value="Ganglioside GM2 activator"/>
    <property type="match status" value="1"/>
</dbReference>
<reference evidence="5" key="1">
    <citation type="submission" date="2025-08" db="UniProtKB">
        <authorList>
            <consortium name="RefSeq"/>
        </authorList>
    </citation>
    <scope>IDENTIFICATION</scope>
    <source>
        <tissue evidence="5">Total insect</tissue>
    </source>
</reference>
<accession>A0A6P8ZPI8</accession>
<evidence type="ECO:0000313" key="4">
    <source>
        <dbReference type="Proteomes" id="UP000515158"/>
    </source>
</evidence>
<evidence type="ECO:0000256" key="3">
    <source>
        <dbReference type="SAM" id="SignalP"/>
    </source>
</evidence>
<evidence type="ECO:0000313" key="5">
    <source>
        <dbReference type="RefSeq" id="XP_034244179.1"/>
    </source>
</evidence>
<feature type="chain" id="PRO_5027740275" evidence="3">
    <location>
        <begin position="35"/>
        <end position="244"/>
    </location>
</feature>
<feature type="signal peptide" evidence="3">
    <location>
        <begin position="1"/>
        <end position="34"/>
    </location>
</feature>
<keyword evidence="4" id="KW-1185">Reference proteome</keyword>
<dbReference type="InterPro" id="IPR036846">
    <property type="entry name" value="GM2-AP_sf"/>
</dbReference>
<feature type="region of interest" description="Disordered" evidence="2">
    <location>
        <begin position="195"/>
        <end position="229"/>
    </location>
</feature>
<protein>
    <submittedName>
        <fullName evidence="5">Uncharacterized protein LOC117646922</fullName>
    </submittedName>
</protein>
<dbReference type="Proteomes" id="UP000515158">
    <property type="component" value="Unplaced"/>
</dbReference>
<sequence>MSSIFRQHASAKLHMRFWALLLFFTGADIHTGEAKSQPRAALRYHAIEGCKGVQTPFKVLNSSISRTKQGVYFISVDFYNHKVMKTITKMELSLTKCADAVSYNTCEYDGTHKFTVGLCQLLTSPTMPWASTMNRLQPPLRCPLQAGPYTIKNATVDMTAVMKAAGPGVIQTTFGNVNMADVKCFNEKNEVHLSENVRTTEPGSLSPAELAKQPLPTPRNRRSRSGDGHYACLGLPPDFHCDKH</sequence>
<dbReference type="AlphaFoldDB" id="A0A6P8ZPI8"/>
<dbReference type="InParanoid" id="A0A6P8ZPI8"/>